<proteinExistence type="predicted"/>
<dbReference type="EMBL" id="SRLO01004933">
    <property type="protein sequence ID" value="TNN30022.1"/>
    <property type="molecule type" value="Genomic_DNA"/>
</dbReference>
<gene>
    <name evidence="1" type="primary">SLC12A2_1</name>
    <name evidence="1" type="ORF">EYF80_059828</name>
</gene>
<dbReference type="AlphaFoldDB" id="A0A4Z2ENQ8"/>
<sequence>MNKTPNWTKGIGKESNVIGSVLQMACLHREVVASAQLMVASTQLTVDGAQLVVAGGQRTEPFEDGFANGDELTTPEEAAAKDGADSKGVVKFGWVKGVLVSPSLCPHSVCSCQRIGRLEKSWHF</sequence>
<accession>A0A4Z2ENQ8</accession>
<evidence type="ECO:0000313" key="1">
    <source>
        <dbReference type="EMBL" id="TNN30022.1"/>
    </source>
</evidence>
<protein>
    <submittedName>
        <fullName evidence="1">Solute carrier family 12 member 2</fullName>
    </submittedName>
</protein>
<evidence type="ECO:0000313" key="2">
    <source>
        <dbReference type="Proteomes" id="UP000314294"/>
    </source>
</evidence>
<organism evidence="1 2">
    <name type="scientific">Liparis tanakae</name>
    <name type="common">Tanaka's snailfish</name>
    <dbReference type="NCBI Taxonomy" id="230148"/>
    <lineage>
        <taxon>Eukaryota</taxon>
        <taxon>Metazoa</taxon>
        <taxon>Chordata</taxon>
        <taxon>Craniata</taxon>
        <taxon>Vertebrata</taxon>
        <taxon>Euteleostomi</taxon>
        <taxon>Actinopterygii</taxon>
        <taxon>Neopterygii</taxon>
        <taxon>Teleostei</taxon>
        <taxon>Neoteleostei</taxon>
        <taxon>Acanthomorphata</taxon>
        <taxon>Eupercaria</taxon>
        <taxon>Perciformes</taxon>
        <taxon>Cottioidei</taxon>
        <taxon>Cottales</taxon>
        <taxon>Liparidae</taxon>
        <taxon>Liparis</taxon>
    </lineage>
</organism>
<name>A0A4Z2ENQ8_9TELE</name>
<dbReference type="Proteomes" id="UP000314294">
    <property type="component" value="Unassembled WGS sequence"/>
</dbReference>
<reference evidence="1 2" key="1">
    <citation type="submission" date="2019-03" db="EMBL/GenBank/DDBJ databases">
        <title>First draft genome of Liparis tanakae, snailfish: a comprehensive survey of snailfish specific genes.</title>
        <authorList>
            <person name="Kim W."/>
            <person name="Song I."/>
            <person name="Jeong J.-H."/>
            <person name="Kim D."/>
            <person name="Kim S."/>
            <person name="Ryu S."/>
            <person name="Song J.Y."/>
            <person name="Lee S.K."/>
        </authorList>
    </citation>
    <scope>NUCLEOTIDE SEQUENCE [LARGE SCALE GENOMIC DNA]</scope>
    <source>
        <tissue evidence="1">Muscle</tissue>
    </source>
</reference>
<keyword evidence="2" id="KW-1185">Reference proteome</keyword>
<comment type="caution">
    <text evidence="1">The sequence shown here is derived from an EMBL/GenBank/DDBJ whole genome shotgun (WGS) entry which is preliminary data.</text>
</comment>